<comment type="function">
    <text evidence="7">Acts as a ribosome collision sensor, splitting the ribosome into its 2 subunits. Detects stalled/collided 70S ribosomes which it binds and splits by an ATP-hydrolysis driven conformational change. Acts upstream of the ribosome quality control system (RQC), a ribosome-associated complex that mediates the extraction of incompletely synthesized nascent chains from stalled ribosomes and their subsequent degradation. Probably generates substrates for RQC.</text>
</comment>
<dbReference type="EMBL" id="CP063849">
    <property type="protein sequence ID" value="QOY86385.1"/>
    <property type="molecule type" value="Genomic_DNA"/>
</dbReference>
<keyword evidence="1 7" id="KW-0699">rRNA-binding</keyword>
<organism evidence="10 11">
    <name type="scientific">Paludibaculum fermentans</name>
    <dbReference type="NCBI Taxonomy" id="1473598"/>
    <lineage>
        <taxon>Bacteria</taxon>
        <taxon>Pseudomonadati</taxon>
        <taxon>Acidobacteriota</taxon>
        <taxon>Terriglobia</taxon>
        <taxon>Bryobacterales</taxon>
        <taxon>Bryobacteraceae</taxon>
        <taxon>Paludibaculum</taxon>
    </lineage>
</organism>
<keyword evidence="3 7" id="KW-0378">Hydrolase</keyword>
<evidence type="ECO:0000256" key="7">
    <source>
        <dbReference type="HAMAP-Rule" id="MF_00092"/>
    </source>
</evidence>
<dbReference type="SMART" id="SM00534">
    <property type="entry name" value="MUTSac"/>
    <property type="match status" value="1"/>
</dbReference>
<sequence>MNPESLELLEYERLRSLVGRYVGSEAGRRELGRVEPSMDRAALETGLAEAAEAMAWFKDAAKPKIRGGDTAPRLRFEGLPDVEAAAAKLRIEGVVLDALEISAIVMVLERATEVRLALAPQSQFYPLLAGRAAQIGDFRPALRQISGKILPDGSISDDASVALRRIRRDKERMRGDIQDSLERFLKSHREDGLLQEEFVTIRNERFVVPVIPGAKKKLPGVVHGSSGSGQTLFLEPIETIDLNNDLVRMGEEELREVYRILREMTDHLREHRFEIQGAAETLAALDLIFAKARFAQDFDCVIPRFSPDEAPRLLLKSARHPLLQDVLKRQQKKVVPVSLELDSSRRTLLISGPNTGGKTVAMKTVGLMALMAQSALPVPAEDAEFPIYDDVLADIGDNQSIEQSLSSFSAHVARIKEMVEAATSGALVLLDELGRATDPEEGGALGVAILDEFRQHGAFTLASTHLLALKVYGSNTPGVVNASMGFNEETLEPTYVLRIGAPGKSAGLDISKRLGLPARLIERAHRAMSSTERDIATFLNQLEAKIGEVSAEAEELRKQKADLEAREQKLTKEMEQRERARLREFEQTAAEAQKRFEQQAREAIESALSAPEQRKQVEKVMRQVARTKREFQESVESLAHPEKARKQAPKEEIVEGARVRLRDVSGPARVRKVLNNGLLEVDVGFLKMQVPITEVTEVLKGDAPQSKMLPKGVSLTTGPRWDTLSREVNIIGKHAEEALEEVDRFLDSAYLAGVLRVRVVHGHGMGILRKGVQDLCKAHPNVEKYYPASPSEGGTGATIVELKEN</sequence>
<evidence type="ECO:0000256" key="4">
    <source>
        <dbReference type="ARBA" id="ARBA00022840"/>
    </source>
</evidence>
<dbReference type="NCBIfam" id="TIGR01069">
    <property type="entry name" value="mutS2"/>
    <property type="match status" value="1"/>
</dbReference>
<keyword evidence="6 7" id="KW-0238">DNA-binding</keyword>
<feature type="coiled-coil region" evidence="8">
    <location>
        <begin position="539"/>
        <end position="602"/>
    </location>
</feature>
<dbReference type="Proteomes" id="UP000593892">
    <property type="component" value="Chromosome"/>
</dbReference>
<keyword evidence="8" id="KW-0175">Coiled coil</keyword>
<proteinExistence type="inferred from homology"/>
<keyword evidence="4 7" id="KW-0067">ATP-binding</keyword>
<dbReference type="SUPFAM" id="SSF160443">
    <property type="entry name" value="SMR domain-like"/>
    <property type="match status" value="1"/>
</dbReference>
<dbReference type="SMART" id="SM00463">
    <property type="entry name" value="SMR"/>
    <property type="match status" value="1"/>
</dbReference>
<dbReference type="Gene3D" id="3.30.1370.110">
    <property type="match status" value="1"/>
</dbReference>
<dbReference type="Pfam" id="PF00488">
    <property type="entry name" value="MutS_V"/>
    <property type="match status" value="1"/>
</dbReference>
<dbReference type="GO" id="GO:0030983">
    <property type="term" value="F:mismatched DNA binding"/>
    <property type="evidence" value="ECO:0007669"/>
    <property type="project" value="InterPro"/>
</dbReference>
<dbReference type="InterPro" id="IPR007696">
    <property type="entry name" value="DNA_mismatch_repair_MutS_core"/>
</dbReference>
<dbReference type="SMART" id="SM00533">
    <property type="entry name" value="MUTSd"/>
    <property type="match status" value="1"/>
</dbReference>
<protein>
    <recommendedName>
        <fullName evidence="7">Endonuclease MutS2</fullName>
        <ecNumber evidence="7">3.1.-.-</ecNumber>
    </recommendedName>
    <alternativeName>
        <fullName evidence="7">Ribosome-associated protein quality control-upstream factor</fullName>
        <shortName evidence="7">RQC-upstream factor</shortName>
        <shortName evidence="7">RqcU</shortName>
        <ecNumber evidence="7">3.6.4.-</ecNumber>
    </alternativeName>
</protein>
<feature type="domain" description="Smr" evidence="9">
    <location>
        <begin position="728"/>
        <end position="803"/>
    </location>
</feature>
<dbReference type="SUPFAM" id="SSF48334">
    <property type="entry name" value="DNA repair protein MutS, domain III"/>
    <property type="match status" value="1"/>
</dbReference>
<dbReference type="AlphaFoldDB" id="A0A7S7NMQ7"/>
<evidence type="ECO:0000256" key="8">
    <source>
        <dbReference type="SAM" id="Coils"/>
    </source>
</evidence>
<dbReference type="PIRSF" id="PIRSF005814">
    <property type="entry name" value="MutS_YshD"/>
    <property type="match status" value="1"/>
</dbReference>
<dbReference type="InterPro" id="IPR002625">
    <property type="entry name" value="Smr_dom"/>
</dbReference>
<reference evidence="10 11" key="1">
    <citation type="submission" date="2020-10" db="EMBL/GenBank/DDBJ databases">
        <title>Complete genome sequence of Paludibaculum fermentans P105T, a facultatively anaerobic acidobacterium capable of dissimilatory Fe(III) reduction.</title>
        <authorList>
            <person name="Dedysh S.N."/>
            <person name="Beletsky A.V."/>
            <person name="Kulichevskaya I.S."/>
            <person name="Mardanov A.V."/>
            <person name="Ravin N.V."/>
        </authorList>
    </citation>
    <scope>NUCLEOTIDE SEQUENCE [LARGE SCALE GENOMIC DNA]</scope>
    <source>
        <strain evidence="10 11">P105</strain>
    </source>
</reference>
<dbReference type="PANTHER" id="PTHR48466">
    <property type="entry name" value="OS10G0509000 PROTEIN-RELATED"/>
    <property type="match status" value="1"/>
</dbReference>
<dbReference type="PANTHER" id="PTHR48466:SF2">
    <property type="entry name" value="OS10G0509000 PROTEIN"/>
    <property type="match status" value="1"/>
</dbReference>
<evidence type="ECO:0000313" key="11">
    <source>
        <dbReference type="Proteomes" id="UP000593892"/>
    </source>
</evidence>
<dbReference type="PROSITE" id="PS50828">
    <property type="entry name" value="SMR"/>
    <property type="match status" value="1"/>
</dbReference>
<dbReference type="InterPro" id="IPR005747">
    <property type="entry name" value="MutS2"/>
</dbReference>
<keyword evidence="7" id="KW-0540">Nuclease</keyword>
<dbReference type="HAMAP" id="MF_00092">
    <property type="entry name" value="MutS2"/>
    <property type="match status" value="1"/>
</dbReference>
<accession>A0A7S7NMQ7</accession>
<dbReference type="GO" id="GO:0005524">
    <property type="term" value="F:ATP binding"/>
    <property type="evidence" value="ECO:0007669"/>
    <property type="project" value="UniProtKB-UniRule"/>
</dbReference>
<dbReference type="SUPFAM" id="SSF52540">
    <property type="entry name" value="P-loop containing nucleoside triphosphate hydrolases"/>
    <property type="match status" value="1"/>
</dbReference>
<evidence type="ECO:0000256" key="2">
    <source>
        <dbReference type="ARBA" id="ARBA00022741"/>
    </source>
</evidence>
<dbReference type="GO" id="GO:0043023">
    <property type="term" value="F:ribosomal large subunit binding"/>
    <property type="evidence" value="ECO:0007669"/>
    <property type="project" value="UniProtKB-UniRule"/>
</dbReference>
<dbReference type="GO" id="GO:0016887">
    <property type="term" value="F:ATP hydrolysis activity"/>
    <property type="evidence" value="ECO:0007669"/>
    <property type="project" value="InterPro"/>
</dbReference>
<dbReference type="GO" id="GO:0140664">
    <property type="term" value="F:ATP-dependent DNA damage sensor activity"/>
    <property type="evidence" value="ECO:0007669"/>
    <property type="project" value="InterPro"/>
</dbReference>
<comment type="similarity">
    <text evidence="7">Belongs to the DNA mismatch repair MutS family. MutS2 subfamily.</text>
</comment>
<keyword evidence="2 7" id="KW-0547">Nucleotide-binding</keyword>
<dbReference type="GO" id="GO:0072344">
    <property type="term" value="P:rescue of stalled ribosome"/>
    <property type="evidence" value="ECO:0007669"/>
    <property type="project" value="UniProtKB-UniRule"/>
</dbReference>
<dbReference type="EC" id="3.6.4.-" evidence="7"/>
<dbReference type="Gene3D" id="3.40.50.300">
    <property type="entry name" value="P-loop containing nucleotide triphosphate hydrolases"/>
    <property type="match status" value="1"/>
</dbReference>
<comment type="function">
    <text evidence="7">Endonuclease that is involved in the suppression of homologous recombination and thus may have a key role in the control of bacterial genetic diversity.</text>
</comment>
<dbReference type="InterPro" id="IPR036063">
    <property type="entry name" value="Smr_dom_sf"/>
</dbReference>
<keyword evidence="5 7" id="KW-0694">RNA-binding</keyword>
<dbReference type="GO" id="GO:0045910">
    <property type="term" value="P:negative regulation of DNA recombination"/>
    <property type="evidence" value="ECO:0007669"/>
    <property type="project" value="InterPro"/>
</dbReference>
<comment type="subunit">
    <text evidence="7">Homodimer. Binds to stalled ribosomes, contacting rRNA.</text>
</comment>
<keyword evidence="11" id="KW-1185">Reference proteome</keyword>
<dbReference type="GO" id="GO:0004519">
    <property type="term" value="F:endonuclease activity"/>
    <property type="evidence" value="ECO:0007669"/>
    <property type="project" value="UniProtKB-UniRule"/>
</dbReference>
<evidence type="ECO:0000256" key="6">
    <source>
        <dbReference type="ARBA" id="ARBA00023125"/>
    </source>
</evidence>
<gene>
    <name evidence="7" type="primary">mutS2</name>
    <name evidence="7" type="synonym">rqcU</name>
    <name evidence="10" type="ORF">IRI77_26755</name>
</gene>
<dbReference type="InterPro" id="IPR000432">
    <property type="entry name" value="DNA_mismatch_repair_MutS_C"/>
</dbReference>
<evidence type="ECO:0000256" key="5">
    <source>
        <dbReference type="ARBA" id="ARBA00022884"/>
    </source>
</evidence>
<dbReference type="Pfam" id="PF01713">
    <property type="entry name" value="Smr"/>
    <property type="match status" value="1"/>
</dbReference>
<dbReference type="InterPro" id="IPR027417">
    <property type="entry name" value="P-loop_NTPase"/>
</dbReference>
<dbReference type="KEGG" id="pfer:IRI77_26755"/>
<dbReference type="GO" id="GO:0019843">
    <property type="term" value="F:rRNA binding"/>
    <property type="evidence" value="ECO:0007669"/>
    <property type="project" value="UniProtKB-UniRule"/>
</dbReference>
<keyword evidence="7 10" id="KW-0255">Endonuclease</keyword>
<dbReference type="GO" id="GO:0006298">
    <property type="term" value="P:mismatch repair"/>
    <property type="evidence" value="ECO:0007669"/>
    <property type="project" value="InterPro"/>
</dbReference>
<dbReference type="FunFam" id="3.40.50.300:FF:000830">
    <property type="entry name" value="Endonuclease MutS2"/>
    <property type="match status" value="1"/>
</dbReference>
<evidence type="ECO:0000256" key="3">
    <source>
        <dbReference type="ARBA" id="ARBA00022801"/>
    </source>
</evidence>
<dbReference type="InterPro" id="IPR036187">
    <property type="entry name" value="DNA_mismatch_repair_MutS_sf"/>
</dbReference>
<name>A0A7S7NMQ7_PALFE</name>
<feature type="binding site" evidence="7">
    <location>
        <begin position="352"/>
        <end position="359"/>
    </location>
    <ligand>
        <name>ATP</name>
        <dbReference type="ChEBI" id="CHEBI:30616"/>
    </ligand>
</feature>
<evidence type="ECO:0000256" key="1">
    <source>
        <dbReference type="ARBA" id="ARBA00022730"/>
    </source>
</evidence>
<dbReference type="RefSeq" id="WP_194448054.1">
    <property type="nucleotide sequence ID" value="NZ_CP063849.1"/>
</dbReference>
<evidence type="ECO:0000313" key="10">
    <source>
        <dbReference type="EMBL" id="QOY86385.1"/>
    </source>
</evidence>
<evidence type="ECO:0000259" key="9">
    <source>
        <dbReference type="PROSITE" id="PS50828"/>
    </source>
</evidence>
<dbReference type="InterPro" id="IPR045076">
    <property type="entry name" value="MutS"/>
</dbReference>
<dbReference type="EC" id="3.1.-.-" evidence="7"/>